<keyword evidence="2" id="KW-1185">Reference proteome</keyword>
<gene>
    <name evidence="1" type="ORF">EUTSA_v10006513mg</name>
</gene>
<dbReference type="Gramene" id="ESQ44452">
    <property type="protein sequence ID" value="ESQ44452"/>
    <property type="gene ID" value="EUTSA_v10006513mg"/>
</dbReference>
<proteinExistence type="predicted"/>
<dbReference type="AlphaFoldDB" id="V4LPM8"/>
<dbReference type="Proteomes" id="UP000030689">
    <property type="component" value="Unassembled WGS sequence"/>
</dbReference>
<dbReference type="EMBL" id="KI517455">
    <property type="protein sequence ID" value="ESQ44452.1"/>
    <property type="molecule type" value="Genomic_DNA"/>
</dbReference>
<protein>
    <submittedName>
        <fullName evidence="1">Uncharacterized protein</fullName>
    </submittedName>
</protein>
<accession>V4LPM8</accession>
<name>V4LPM8_EUTSA</name>
<sequence length="81" mass="9410">MTNQLLNYTTSVWCVTEEEISNESLVNKQMKFLTKSQSSYPEVYKRTNQSLKSRAGKGRESSYCCRWFFTCESRESNEGSS</sequence>
<reference evidence="1 2" key="1">
    <citation type="journal article" date="2013" name="Front. Plant Sci.">
        <title>The Reference Genome of the Halophytic Plant Eutrema salsugineum.</title>
        <authorList>
            <person name="Yang R."/>
            <person name="Jarvis D.E."/>
            <person name="Chen H."/>
            <person name="Beilstein M.A."/>
            <person name="Grimwood J."/>
            <person name="Jenkins J."/>
            <person name="Shu S."/>
            <person name="Prochnik S."/>
            <person name="Xin M."/>
            <person name="Ma C."/>
            <person name="Schmutz J."/>
            <person name="Wing R.A."/>
            <person name="Mitchell-Olds T."/>
            <person name="Schumaker K.S."/>
            <person name="Wang X."/>
        </authorList>
    </citation>
    <scope>NUCLEOTIDE SEQUENCE [LARGE SCALE GENOMIC DNA]</scope>
</reference>
<evidence type="ECO:0000313" key="1">
    <source>
        <dbReference type="EMBL" id="ESQ44452.1"/>
    </source>
</evidence>
<evidence type="ECO:0000313" key="2">
    <source>
        <dbReference type="Proteomes" id="UP000030689"/>
    </source>
</evidence>
<dbReference type="KEGG" id="eus:EUTSA_v10006513mg"/>
<organism evidence="1 2">
    <name type="scientific">Eutrema salsugineum</name>
    <name type="common">Saltwater cress</name>
    <name type="synonym">Sisymbrium salsugineum</name>
    <dbReference type="NCBI Taxonomy" id="72664"/>
    <lineage>
        <taxon>Eukaryota</taxon>
        <taxon>Viridiplantae</taxon>
        <taxon>Streptophyta</taxon>
        <taxon>Embryophyta</taxon>
        <taxon>Tracheophyta</taxon>
        <taxon>Spermatophyta</taxon>
        <taxon>Magnoliopsida</taxon>
        <taxon>eudicotyledons</taxon>
        <taxon>Gunneridae</taxon>
        <taxon>Pentapetalae</taxon>
        <taxon>rosids</taxon>
        <taxon>malvids</taxon>
        <taxon>Brassicales</taxon>
        <taxon>Brassicaceae</taxon>
        <taxon>Eutremeae</taxon>
        <taxon>Eutrema</taxon>
    </lineage>
</organism>